<dbReference type="Pfam" id="PF09850">
    <property type="entry name" value="DotU"/>
    <property type="match status" value="1"/>
</dbReference>
<evidence type="ECO:0000313" key="4">
    <source>
        <dbReference type="Proteomes" id="UP000516370"/>
    </source>
</evidence>
<dbReference type="AlphaFoldDB" id="A0A7H1JB95"/>
<feature type="domain" description="Type IV / VI secretion system DotU" evidence="2">
    <location>
        <begin position="83"/>
        <end position="237"/>
    </location>
</feature>
<reference evidence="3 4" key="1">
    <citation type="submission" date="2020-09" db="EMBL/GenBank/DDBJ databases">
        <title>Complete genome sequence of an Arctic sea ice bacterium Marinomonas arctica BSI20414.</title>
        <authorList>
            <person name="Liao L."/>
            <person name="Chen B."/>
        </authorList>
    </citation>
    <scope>NUCLEOTIDE SEQUENCE [LARGE SCALE GENOMIC DNA]</scope>
    <source>
        <strain evidence="3 4">BSI20414</strain>
    </source>
</reference>
<dbReference type="EMBL" id="CP061081">
    <property type="protein sequence ID" value="QNT07761.1"/>
    <property type="molecule type" value="Genomic_DNA"/>
</dbReference>
<feature type="transmembrane region" description="Helical" evidence="1">
    <location>
        <begin position="220"/>
        <end position="239"/>
    </location>
</feature>
<dbReference type="OrthoDB" id="345640at2"/>
<dbReference type="PANTHER" id="PTHR38033">
    <property type="entry name" value="MEMBRANE PROTEIN-RELATED"/>
    <property type="match status" value="1"/>
</dbReference>
<evidence type="ECO:0000313" key="3">
    <source>
        <dbReference type="EMBL" id="QNT07761.1"/>
    </source>
</evidence>
<dbReference type="InterPro" id="IPR038522">
    <property type="entry name" value="T4/T6SS_DotU_sf"/>
</dbReference>
<organism evidence="3 4">
    <name type="scientific">Marinomonas arctica</name>
    <dbReference type="NCBI Taxonomy" id="383750"/>
    <lineage>
        <taxon>Bacteria</taxon>
        <taxon>Pseudomonadati</taxon>
        <taxon>Pseudomonadota</taxon>
        <taxon>Gammaproteobacteria</taxon>
        <taxon>Oceanospirillales</taxon>
        <taxon>Oceanospirillaceae</taxon>
        <taxon>Marinomonas</taxon>
    </lineage>
</organism>
<gene>
    <name evidence="3" type="ORF">IBG28_09265</name>
</gene>
<keyword evidence="1" id="KW-1133">Transmembrane helix</keyword>
<name>A0A7H1JB95_9GAMM</name>
<keyword evidence="1" id="KW-0812">Transmembrane</keyword>
<dbReference type="Gene3D" id="1.25.40.590">
    <property type="entry name" value="Type IV / VI secretion system, DotU"/>
    <property type="match status" value="1"/>
</dbReference>
<protein>
    <submittedName>
        <fullName evidence="3">DotU family type IV/VI secretion system protein</fullName>
    </submittedName>
</protein>
<keyword evidence="4" id="KW-1185">Reference proteome</keyword>
<dbReference type="Proteomes" id="UP000516370">
    <property type="component" value="Chromosome"/>
</dbReference>
<accession>A0A7H1JB95</accession>
<sequence length="249" mass="29524">MTMARTDFNLVNLMNQFYQQIAMVKRWINHDQLALEAKKILKLQAMPNDEEIATAISLHLSQWLGDKRLYWRDKLTERQQVLLDQACFAMVALADELFIIELDWTGRDYWQRVLLEEHFYDSCSAGGTFYRHLNTLLAHGKYDQLEVQLCAVYLLALRLGFAGRYRDKEPILEVYRHKLFKIITQHQPIAAQYIHVQAYEHCMASQYEQRLAPLSNWYRWTVYSISLYFLIGAVVWLLLNQGLEKWLLT</sequence>
<evidence type="ECO:0000259" key="2">
    <source>
        <dbReference type="Pfam" id="PF09850"/>
    </source>
</evidence>
<dbReference type="InterPro" id="IPR017732">
    <property type="entry name" value="T4/T6SS_DotU"/>
</dbReference>
<dbReference type="RefSeq" id="WP_111607595.1">
    <property type="nucleotide sequence ID" value="NZ_BMLJ01000006.1"/>
</dbReference>
<evidence type="ECO:0000256" key="1">
    <source>
        <dbReference type="SAM" id="Phobius"/>
    </source>
</evidence>
<dbReference type="PANTHER" id="PTHR38033:SF1">
    <property type="entry name" value="DOTU FAMILY TYPE IV_VI SECRETION SYSTEM PROTEIN"/>
    <property type="match status" value="1"/>
</dbReference>
<keyword evidence="1" id="KW-0472">Membrane</keyword>
<dbReference type="KEGG" id="mard:IBG28_09265"/>
<proteinExistence type="predicted"/>